<accession>A0ACC1YVX7</accession>
<proteinExistence type="predicted"/>
<sequence length="79" mass="8840">MKHQHISGESSLGHDSKRTIGEKIRQAYEAAMVAVGGDHGVQRGRSGRSINRGTERRKSSYRAEDPIRTMMFLGSWSHT</sequence>
<evidence type="ECO:0000313" key="2">
    <source>
        <dbReference type="Proteomes" id="UP001164539"/>
    </source>
</evidence>
<dbReference type="Proteomes" id="UP001164539">
    <property type="component" value="Chromosome 1"/>
</dbReference>
<comment type="caution">
    <text evidence="1">The sequence shown here is derived from an EMBL/GenBank/DDBJ whole genome shotgun (WGS) entry which is preliminary data.</text>
</comment>
<keyword evidence="2" id="KW-1185">Reference proteome</keyword>
<gene>
    <name evidence="1" type="ORF">OWV82_000712</name>
</gene>
<evidence type="ECO:0000313" key="1">
    <source>
        <dbReference type="EMBL" id="KAJ4727646.1"/>
    </source>
</evidence>
<organism evidence="1 2">
    <name type="scientific">Melia azedarach</name>
    <name type="common">Chinaberry tree</name>
    <dbReference type="NCBI Taxonomy" id="155640"/>
    <lineage>
        <taxon>Eukaryota</taxon>
        <taxon>Viridiplantae</taxon>
        <taxon>Streptophyta</taxon>
        <taxon>Embryophyta</taxon>
        <taxon>Tracheophyta</taxon>
        <taxon>Spermatophyta</taxon>
        <taxon>Magnoliopsida</taxon>
        <taxon>eudicotyledons</taxon>
        <taxon>Gunneridae</taxon>
        <taxon>Pentapetalae</taxon>
        <taxon>rosids</taxon>
        <taxon>malvids</taxon>
        <taxon>Sapindales</taxon>
        <taxon>Meliaceae</taxon>
        <taxon>Melia</taxon>
    </lineage>
</organism>
<protein>
    <submittedName>
        <fullName evidence="1">Histidine--tRNA ligase</fullName>
    </submittedName>
</protein>
<reference evidence="1 2" key="1">
    <citation type="journal article" date="2023" name="Science">
        <title>Complex scaffold remodeling in plant triterpene biosynthesis.</title>
        <authorList>
            <person name="De La Pena R."/>
            <person name="Hodgson H."/>
            <person name="Liu J.C."/>
            <person name="Stephenson M.J."/>
            <person name="Martin A.C."/>
            <person name="Owen C."/>
            <person name="Harkess A."/>
            <person name="Leebens-Mack J."/>
            <person name="Jimenez L.E."/>
            <person name="Osbourn A."/>
            <person name="Sattely E.S."/>
        </authorList>
    </citation>
    <scope>NUCLEOTIDE SEQUENCE [LARGE SCALE GENOMIC DNA]</scope>
    <source>
        <strain evidence="2">cv. JPN11</strain>
        <tissue evidence="1">Leaf</tissue>
    </source>
</reference>
<dbReference type="EMBL" id="CM051394">
    <property type="protein sequence ID" value="KAJ4727646.1"/>
    <property type="molecule type" value="Genomic_DNA"/>
</dbReference>
<name>A0ACC1YVX7_MELAZ</name>
<keyword evidence="1" id="KW-0436">Ligase</keyword>